<dbReference type="RefSeq" id="WP_340276139.1">
    <property type="nucleotide sequence ID" value="NZ_JBAKIA010000013.1"/>
</dbReference>
<evidence type="ECO:0000313" key="4">
    <source>
        <dbReference type="Proteomes" id="UP001385499"/>
    </source>
</evidence>
<organism evidence="3 4">
    <name type="scientific">Roseibium algae</name>
    <dbReference type="NCBI Taxonomy" id="3123038"/>
    <lineage>
        <taxon>Bacteria</taxon>
        <taxon>Pseudomonadati</taxon>
        <taxon>Pseudomonadota</taxon>
        <taxon>Alphaproteobacteria</taxon>
        <taxon>Hyphomicrobiales</taxon>
        <taxon>Stappiaceae</taxon>
        <taxon>Roseibium</taxon>
    </lineage>
</organism>
<feature type="transmembrane region" description="Helical" evidence="1">
    <location>
        <begin position="12"/>
        <end position="34"/>
    </location>
</feature>
<evidence type="ECO:0000313" key="3">
    <source>
        <dbReference type="EMBL" id="MEJ8475874.1"/>
    </source>
</evidence>
<keyword evidence="4" id="KW-1185">Reference proteome</keyword>
<feature type="domain" description="DUF1468" evidence="2">
    <location>
        <begin position="16"/>
        <end position="151"/>
    </location>
</feature>
<name>A0ABU8TNZ2_9HYPH</name>
<reference evidence="3 4" key="1">
    <citation type="submission" date="2024-02" db="EMBL/GenBank/DDBJ databases">
        <title>Roseibium algae sp. nov., isolated from marine alga (Grateloupia sp.), showing potential in myo-inositol conversion.</title>
        <authorList>
            <person name="Wang Y."/>
        </authorList>
    </citation>
    <scope>NUCLEOTIDE SEQUENCE [LARGE SCALE GENOMIC DNA]</scope>
    <source>
        <strain evidence="3 4">H3510</strain>
    </source>
</reference>
<evidence type="ECO:0000256" key="1">
    <source>
        <dbReference type="SAM" id="Phobius"/>
    </source>
</evidence>
<feature type="transmembrane region" description="Helical" evidence="1">
    <location>
        <begin position="46"/>
        <end position="65"/>
    </location>
</feature>
<keyword evidence="1" id="KW-0812">Transmembrane</keyword>
<feature type="transmembrane region" description="Helical" evidence="1">
    <location>
        <begin position="86"/>
        <end position="119"/>
    </location>
</feature>
<dbReference type="InterPro" id="IPR009936">
    <property type="entry name" value="DUF1468"/>
</dbReference>
<keyword evidence="1" id="KW-0472">Membrane</keyword>
<protein>
    <submittedName>
        <fullName evidence="3">Tripartite tricarboxylate transporter TctB family protein</fullName>
    </submittedName>
</protein>
<dbReference type="EMBL" id="JBAKIA010000013">
    <property type="protein sequence ID" value="MEJ8475874.1"/>
    <property type="molecule type" value="Genomic_DNA"/>
</dbReference>
<gene>
    <name evidence="3" type="ORF">V6575_17410</name>
</gene>
<evidence type="ECO:0000259" key="2">
    <source>
        <dbReference type="Pfam" id="PF07331"/>
    </source>
</evidence>
<proteinExistence type="predicted"/>
<sequence>MAEMQNARVTLARCGFPLFLMVLTTAYLVATYQIRVQFSEGLVGPRFMPFLAAGLTYICLLRILWKETRNSDDVGQSQSLVRPAIVVVVTIGYVALFEMLGYAISTFIFSLCLFGVFGFERERPVFMLLYAAAVTFVFYLLFGVAFDIRLPVIPGIL</sequence>
<keyword evidence="1" id="KW-1133">Transmembrane helix</keyword>
<feature type="transmembrane region" description="Helical" evidence="1">
    <location>
        <begin position="125"/>
        <end position="146"/>
    </location>
</feature>
<accession>A0ABU8TNZ2</accession>
<comment type="caution">
    <text evidence="3">The sequence shown here is derived from an EMBL/GenBank/DDBJ whole genome shotgun (WGS) entry which is preliminary data.</text>
</comment>
<dbReference type="Proteomes" id="UP001385499">
    <property type="component" value="Unassembled WGS sequence"/>
</dbReference>
<dbReference type="Pfam" id="PF07331">
    <property type="entry name" value="TctB"/>
    <property type="match status" value="1"/>
</dbReference>